<dbReference type="Pfam" id="PF00656">
    <property type="entry name" value="Peptidase_C14"/>
    <property type="match status" value="1"/>
</dbReference>
<dbReference type="InterPro" id="IPR011600">
    <property type="entry name" value="Pept_C14_caspase"/>
</dbReference>
<proteinExistence type="predicted"/>
<organism evidence="3 6">
    <name type="scientific">Myxococcus virescens</name>
    <dbReference type="NCBI Taxonomy" id="83456"/>
    <lineage>
        <taxon>Bacteria</taxon>
        <taxon>Pseudomonadati</taxon>
        <taxon>Myxococcota</taxon>
        <taxon>Myxococcia</taxon>
        <taxon>Myxococcales</taxon>
        <taxon>Cystobacterineae</taxon>
        <taxon>Myxococcaceae</taxon>
        <taxon>Myxococcus</taxon>
    </lineage>
</organism>
<evidence type="ECO:0000259" key="2">
    <source>
        <dbReference type="Pfam" id="PF00656"/>
    </source>
</evidence>
<dbReference type="NCBIfam" id="NF047436">
    <property type="entry name" value="LA_2272_repeat"/>
    <property type="match status" value="1"/>
</dbReference>
<dbReference type="RefSeq" id="WP_090485633.1">
    <property type="nucleotide sequence ID" value="NZ_BJVY01000067.1"/>
</dbReference>
<dbReference type="Proteomes" id="UP000321224">
    <property type="component" value="Unassembled WGS sequence"/>
</dbReference>
<dbReference type="EMBL" id="FNAJ01000001">
    <property type="protein sequence ID" value="SDD41975.1"/>
    <property type="molecule type" value="Genomic_DNA"/>
</dbReference>
<reference evidence="3 6" key="2">
    <citation type="submission" date="2019-07" db="EMBL/GenBank/DDBJ databases">
        <title>Whole genome shotgun sequence of Myxococcus virescens NBRC 100334.</title>
        <authorList>
            <person name="Hosoyama A."/>
            <person name="Uohara A."/>
            <person name="Ohji S."/>
            <person name="Ichikawa N."/>
        </authorList>
    </citation>
    <scope>NUCLEOTIDE SEQUENCE [LARGE SCALE GENOMIC DNA]</scope>
    <source>
        <strain evidence="3 6">NBRC 100334</strain>
    </source>
</reference>
<protein>
    <submittedName>
        <fullName evidence="4">Caspase domain-containing protein</fullName>
    </submittedName>
</protein>
<reference evidence="4 5" key="1">
    <citation type="submission" date="2016-10" db="EMBL/GenBank/DDBJ databases">
        <authorList>
            <person name="Varghese N."/>
            <person name="Submissions S."/>
        </authorList>
    </citation>
    <scope>NUCLEOTIDE SEQUENCE [LARGE SCALE GENOMIC DNA]</scope>
    <source>
        <strain evidence="4 5">DSM 2260</strain>
    </source>
</reference>
<sequence>MMRRTTAGEWGRRCGLLAAACLGVWATVSAAATPPPAEEPPVTLRRFALLVGSSEGGEGRERLRYAGSDALAMSRVLGELGGVAVADRVLLLEADRKGLLGALERMRVLVEAAAADGVRSELVLYYSGHSDAEGLLPRGERLTYAALKQGLGAVPVDVRIAILDSCGSGAVTRFKGGVHRPGFLMDAASQVRGHAYLASSSADEVAQESDTIGASFFTHFLVTGLRGAADASGDGRVTLHEAYQFAFHETLARTERSQGGPQHAAYDIQLAGSGDLVLTDLRTSRVRLTVAEDVQGRLFVRDWGNQLVAELQKPAGRRLALGLEAGRYQVVLERPSQRFEAELTVSPKGGSELRAEHFVPMTLTRTAARGGTDMRAEALSTGEPVVLGDMPSVPFNLSLVPPLATTSLWGGGGRNHLSVGVLGVRSMQLQGVGVSAGVGWVDGTVEGFQVSGVANVAGGEIFGLQTAFGGNLAFGGGTGGQVSAVFNMVERDFTGFQVSTTANRAAARLRGVQAAVGINLAEQLAGAQVGLINISGDVAGAQVGLINVAAEVRGVQLGFINIADDVSVPIGFLSIVRKGRFVLELSADDVMPLSVGIKYGSRTVYVLATTGVGIGEDSLRTFLNMGLGVHVPLDAADRYSLDVDLSYGSWQPNFYGSGPKNTLFRMRATLGWELKRRFALFGGVSLNAYDPSSQDEDRDVSWLPQWKLGRGPGGVRMWPGLLLGVRI</sequence>
<dbReference type="Gene3D" id="3.40.50.1460">
    <property type="match status" value="1"/>
</dbReference>
<feature type="chain" id="PRO_5022941008" evidence="1">
    <location>
        <begin position="32"/>
        <end position="727"/>
    </location>
</feature>
<comment type="caution">
    <text evidence="3">The sequence shown here is derived from an EMBL/GenBank/DDBJ whole genome shotgun (WGS) entry which is preliminary data.</text>
</comment>
<dbReference type="EMBL" id="BJVY01000067">
    <property type="protein sequence ID" value="GEL75286.1"/>
    <property type="molecule type" value="Genomic_DNA"/>
</dbReference>
<dbReference type="InterPro" id="IPR058093">
    <property type="entry name" value="LA_2272-like"/>
</dbReference>
<evidence type="ECO:0000256" key="1">
    <source>
        <dbReference type="SAM" id="SignalP"/>
    </source>
</evidence>
<evidence type="ECO:0000313" key="3">
    <source>
        <dbReference type="EMBL" id="GEL75286.1"/>
    </source>
</evidence>
<evidence type="ECO:0000313" key="5">
    <source>
        <dbReference type="Proteomes" id="UP000198717"/>
    </source>
</evidence>
<dbReference type="Proteomes" id="UP000198717">
    <property type="component" value="Unassembled WGS sequence"/>
</dbReference>
<feature type="domain" description="Peptidase C14 caspase" evidence="2">
    <location>
        <begin position="45"/>
        <end position="229"/>
    </location>
</feature>
<name>A0A511HNX3_9BACT</name>
<dbReference type="GO" id="GO:0006508">
    <property type="term" value="P:proteolysis"/>
    <property type="evidence" value="ECO:0007669"/>
    <property type="project" value="InterPro"/>
</dbReference>
<feature type="signal peptide" evidence="1">
    <location>
        <begin position="1"/>
        <end position="31"/>
    </location>
</feature>
<dbReference type="GO" id="GO:0004197">
    <property type="term" value="F:cysteine-type endopeptidase activity"/>
    <property type="evidence" value="ECO:0007669"/>
    <property type="project" value="InterPro"/>
</dbReference>
<dbReference type="AlphaFoldDB" id="A0A511HNX3"/>
<keyword evidence="5" id="KW-1185">Reference proteome</keyword>
<accession>A0A511HNX3</accession>
<keyword evidence="1" id="KW-0732">Signal</keyword>
<evidence type="ECO:0000313" key="6">
    <source>
        <dbReference type="Proteomes" id="UP000321224"/>
    </source>
</evidence>
<gene>
    <name evidence="3" type="ORF">MVI01_70700</name>
    <name evidence="4" type="ORF">SAMN04488504_101812</name>
</gene>
<evidence type="ECO:0000313" key="4">
    <source>
        <dbReference type="EMBL" id="SDD41975.1"/>
    </source>
</evidence>